<dbReference type="InterPro" id="IPR001207">
    <property type="entry name" value="Transposase_mutator"/>
</dbReference>
<evidence type="ECO:0000313" key="6">
    <source>
        <dbReference type="EMBL" id="GFO89133.1"/>
    </source>
</evidence>
<keyword evidence="4" id="KW-0238">DNA-binding</keyword>
<dbReference type="Pfam" id="PF00872">
    <property type="entry name" value="Transposase_mut"/>
    <property type="match status" value="1"/>
</dbReference>
<sequence>MNREIRRRTSVVGIFPNESSYIRLGTTYLMEYAEDWSVSRAYLGQESIAATLTTAA</sequence>
<protein>
    <recommendedName>
        <fullName evidence="8">IS256 family transposase</fullName>
    </recommendedName>
</protein>
<comment type="similarity">
    <text evidence="2">Belongs to the transposase mutator family.</text>
</comment>
<name>A0ABQ1E2L2_9FIRM</name>
<gene>
    <name evidence="6" type="ORF">BUFA31_22970</name>
</gene>
<evidence type="ECO:0000256" key="5">
    <source>
        <dbReference type="ARBA" id="ARBA00023172"/>
    </source>
</evidence>
<evidence type="ECO:0000313" key="7">
    <source>
        <dbReference type="Proteomes" id="UP000620147"/>
    </source>
</evidence>
<comment type="caution">
    <text evidence="6">The sequence shown here is derived from an EMBL/GenBank/DDBJ whole genome shotgun (WGS) entry which is preliminary data.</text>
</comment>
<proteinExistence type="inferred from homology"/>
<dbReference type="EMBL" id="BLYJ01000035">
    <property type="protein sequence ID" value="GFO89133.1"/>
    <property type="molecule type" value="Genomic_DNA"/>
</dbReference>
<evidence type="ECO:0000256" key="1">
    <source>
        <dbReference type="ARBA" id="ARBA00002190"/>
    </source>
</evidence>
<evidence type="ECO:0000256" key="3">
    <source>
        <dbReference type="ARBA" id="ARBA00022578"/>
    </source>
</evidence>
<evidence type="ECO:0008006" key="8">
    <source>
        <dbReference type="Google" id="ProtNLM"/>
    </source>
</evidence>
<dbReference type="Proteomes" id="UP000620147">
    <property type="component" value="Unassembled WGS sequence"/>
</dbReference>
<evidence type="ECO:0000256" key="2">
    <source>
        <dbReference type="ARBA" id="ARBA00010961"/>
    </source>
</evidence>
<keyword evidence="5" id="KW-0233">DNA recombination</keyword>
<keyword evidence="3" id="KW-0815">Transposition</keyword>
<reference evidence="6 7" key="1">
    <citation type="submission" date="2020-06" db="EMBL/GenBank/DDBJ databases">
        <title>Characterization of fructooligosaccharide metabolism and fructooligosaccharide-degrading enzymes in human commensal butyrate producers.</title>
        <authorList>
            <person name="Tanno H."/>
            <person name="Fujii T."/>
            <person name="Hirano K."/>
            <person name="Maeno S."/>
            <person name="Tonozuka T."/>
            <person name="Sakamoto M."/>
            <person name="Ohkuma M."/>
            <person name="Tochio T."/>
            <person name="Endo A."/>
        </authorList>
    </citation>
    <scope>NUCLEOTIDE SEQUENCE [LARGE SCALE GENOMIC DNA]</scope>
    <source>
        <strain evidence="6 7">JCM 31056</strain>
    </source>
</reference>
<comment type="function">
    <text evidence="1">Required for the transposition of the insertion element.</text>
</comment>
<keyword evidence="7" id="KW-1185">Reference proteome</keyword>
<organism evidence="6 7">
    <name type="scientific">Butyricicoccus faecihominis</name>
    <dbReference type="NCBI Taxonomy" id="1712515"/>
    <lineage>
        <taxon>Bacteria</taxon>
        <taxon>Bacillati</taxon>
        <taxon>Bacillota</taxon>
        <taxon>Clostridia</taxon>
        <taxon>Eubacteriales</taxon>
        <taxon>Butyricicoccaceae</taxon>
        <taxon>Butyricicoccus</taxon>
    </lineage>
</organism>
<accession>A0ABQ1E2L2</accession>
<evidence type="ECO:0000256" key="4">
    <source>
        <dbReference type="ARBA" id="ARBA00023125"/>
    </source>
</evidence>